<organism evidence="12 13">
    <name type="scientific">Folsomia candida</name>
    <name type="common">Springtail</name>
    <dbReference type="NCBI Taxonomy" id="158441"/>
    <lineage>
        <taxon>Eukaryota</taxon>
        <taxon>Metazoa</taxon>
        <taxon>Ecdysozoa</taxon>
        <taxon>Arthropoda</taxon>
        <taxon>Hexapoda</taxon>
        <taxon>Collembola</taxon>
        <taxon>Entomobryomorpha</taxon>
        <taxon>Isotomoidea</taxon>
        <taxon>Isotomidae</taxon>
        <taxon>Proisotominae</taxon>
        <taxon>Folsomia</taxon>
    </lineage>
</organism>
<dbReference type="Pfam" id="PF06645">
    <property type="entry name" value="SPC12"/>
    <property type="match status" value="1"/>
</dbReference>
<protein>
    <recommendedName>
        <fullName evidence="3">Signal peptidase complex subunit 1</fullName>
    </recommendedName>
    <alternativeName>
        <fullName evidence="8">Microsomal signal peptidase 12 kDa subunit</fullName>
    </alternativeName>
</protein>
<feature type="region of interest" description="Disordered" evidence="10">
    <location>
        <begin position="80"/>
        <end position="101"/>
    </location>
</feature>
<dbReference type="AlphaFoldDB" id="A0A226EM84"/>
<dbReference type="EMBL" id="LNIX01000003">
    <property type="protein sequence ID" value="OXA58795.1"/>
    <property type="molecule type" value="Genomic_DNA"/>
</dbReference>
<comment type="caution">
    <text evidence="12">The sequence shown here is derived from an EMBL/GenBank/DDBJ whole genome shotgun (WGS) entry which is preliminary data.</text>
</comment>
<evidence type="ECO:0000256" key="6">
    <source>
        <dbReference type="ARBA" id="ARBA00022989"/>
    </source>
</evidence>
<keyword evidence="4 11" id="KW-0812">Transmembrane</keyword>
<comment type="similarity">
    <text evidence="2">Belongs to the SPCS1 family.</text>
</comment>
<feature type="compositionally biased region" description="Basic and acidic residues" evidence="10">
    <location>
        <begin position="84"/>
        <end position="101"/>
    </location>
</feature>
<evidence type="ECO:0000256" key="7">
    <source>
        <dbReference type="ARBA" id="ARBA00023136"/>
    </source>
</evidence>
<dbReference type="PANTHER" id="PTHR13202:SF0">
    <property type="entry name" value="SIGNAL PEPTIDASE COMPLEX SUBUNIT 1"/>
    <property type="match status" value="1"/>
</dbReference>
<reference evidence="12 13" key="1">
    <citation type="submission" date="2015-12" db="EMBL/GenBank/DDBJ databases">
        <title>The genome of Folsomia candida.</title>
        <authorList>
            <person name="Faddeeva A."/>
            <person name="Derks M.F."/>
            <person name="Anvar Y."/>
            <person name="Smit S."/>
            <person name="Van Straalen N."/>
            <person name="Roelofs D."/>
        </authorList>
    </citation>
    <scope>NUCLEOTIDE SEQUENCE [LARGE SCALE GENOMIC DNA]</scope>
    <source>
        <strain evidence="12 13">VU population</strain>
        <tissue evidence="12">Whole body</tissue>
    </source>
</reference>
<dbReference type="GO" id="GO:0045047">
    <property type="term" value="P:protein targeting to ER"/>
    <property type="evidence" value="ECO:0007669"/>
    <property type="project" value="TreeGrafter"/>
</dbReference>
<evidence type="ECO:0000256" key="1">
    <source>
        <dbReference type="ARBA" id="ARBA00004477"/>
    </source>
</evidence>
<evidence type="ECO:0000256" key="9">
    <source>
        <dbReference type="ARBA" id="ARBA00045204"/>
    </source>
</evidence>
<evidence type="ECO:0000256" key="2">
    <source>
        <dbReference type="ARBA" id="ARBA00005245"/>
    </source>
</evidence>
<evidence type="ECO:0000256" key="8">
    <source>
        <dbReference type="ARBA" id="ARBA00032913"/>
    </source>
</evidence>
<dbReference type="STRING" id="158441.A0A226EM84"/>
<evidence type="ECO:0000256" key="11">
    <source>
        <dbReference type="SAM" id="Phobius"/>
    </source>
</evidence>
<sequence length="101" mass="11572">MGLTDWFEALHMDYDGQARAEKFSRIIILLFGIVGFVWGYVIQQFSETVRILGAGFILAAVLTIPPWPIYKRKALQWQKVRPVKAAEGESSTEKKETKKKK</sequence>
<feature type="transmembrane region" description="Helical" evidence="11">
    <location>
        <begin position="51"/>
        <end position="70"/>
    </location>
</feature>
<feature type="transmembrane region" description="Helical" evidence="11">
    <location>
        <begin position="26"/>
        <end position="45"/>
    </location>
</feature>
<evidence type="ECO:0000256" key="4">
    <source>
        <dbReference type="ARBA" id="ARBA00022692"/>
    </source>
</evidence>
<keyword evidence="13" id="KW-1185">Reference proteome</keyword>
<comment type="function">
    <text evidence="9">Component of the signal peptidase complex (SPC) which catalyzes the cleavage of N-terminal signal sequences from nascent proteins as they are translocated into the lumen of the endoplasmic reticulum. Dispensable for SPC enzymatic activity.</text>
</comment>
<accession>A0A226EM84</accession>
<dbReference type="OrthoDB" id="263893at2759"/>
<dbReference type="PANTHER" id="PTHR13202">
    <property type="entry name" value="MICROSOMAL SIGNAL PEPTIDASE 12 KDA SUBUNIT"/>
    <property type="match status" value="1"/>
</dbReference>
<dbReference type="GO" id="GO:0005787">
    <property type="term" value="C:signal peptidase complex"/>
    <property type="evidence" value="ECO:0007669"/>
    <property type="project" value="InterPro"/>
</dbReference>
<dbReference type="OMA" id="IHLTLWT"/>
<evidence type="ECO:0000313" key="13">
    <source>
        <dbReference type="Proteomes" id="UP000198287"/>
    </source>
</evidence>
<keyword evidence="5" id="KW-0256">Endoplasmic reticulum</keyword>
<evidence type="ECO:0000256" key="10">
    <source>
        <dbReference type="SAM" id="MobiDB-lite"/>
    </source>
</evidence>
<evidence type="ECO:0000256" key="5">
    <source>
        <dbReference type="ARBA" id="ARBA00022824"/>
    </source>
</evidence>
<evidence type="ECO:0000313" key="12">
    <source>
        <dbReference type="EMBL" id="OXA58795.1"/>
    </source>
</evidence>
<dbReference type="GO" id="GO:0006465">
    <property type="term" value="P:signal peptide processing"/>
    <property type="evidence" value="ECO:0007669"/>
    <property type="project" value="InterPro"/>
</dbReference>
<name>A0A226EM84_FOLCA</name>
<keyword evidence="7 11" id="KW-0472">Membrane</keyword>
<proteinExistence type="inferred from homology"/>
<dbReference type="InterPro" id="IPR009542">
    <property type="entry name" value="Spc1/SPCS1"/>
</dbReference>
<keyword evidence="6 11" id="KW-1133">Transmembrane helix</keyword>
<evidence type="ECO:0000256" key="3">
    <source>
        <dbReference type="ARBA" id="ARBA00017059"/>
    </source>
</evidence>
<comment type="subcellular location">
    <subcellularLocation>
        <location evidence="1">Endoplasmic reticulum membrane</location>
        <topology evidence="1">Multi-pass membrane protein</topology>
    </subcellularLocation>
</comment>
<gene>
    <name evidence="12" type="ORF">Fcan01_07995</name>
</gene>
<dbReference type="Proteomes" id="UP000198287">
    <property type="component" value="Unassembled WGS sequence"/>
</dbReference>